<comment type="caution">
    <text evidence="1">The sequence shown here is derived from an EMBL/GenBank/DDBJ whole genome shotgun (WGS) entry which is preliminary data.</text>
</comment>
<dbReference type="RefSeq" id="WP_344994866.1">
    <property type="nucleotide sequence ID" value="NZ_BAABFR010000026.1"/>
</dbReference>
<dbReference type="EMBL" id="BAABFR010000026">
    <property type="protein sequence ID" value="GAA4391810.1"/>
    <property type="molecule type" value="Genomic_DNA"/>
</dbReference>
<evidence type="ECO:0000313" key="2">
    <source>
        <dbReference type="Proteomes" id="UP001500635"/>
    </source>
</evidence>
<reference evidence="2" key="1">
    <citation type="journal article" date="2019" name="Int. J. Syst. Evol. Microbiol.">
        <title>The Global Catalogue of Microorganisms (GCM) 10K type strain sequencing project: providing services to taxonomists for standard genome sequencing and annotation.</title>
        <authorList>
            <consortium name="The Broad Institute Genomics Platform"/>
            <consortium name="The Broad Institute Genome Sequencing Center for Infectious Disease"/>
            <person name="Wu L."/>
            <person name="Ma J."/>
        </authorList>
    </citation>
    <scope>NUCLEOTIDE SEQUENCE [LARGE SCALE GENOMIC DNA]</scope>
    <source>
        <strain evidence="2">JCM 17688</strain>
    </source>
</reference>
<proteinExistence type="predicted"/>
<protein>
    <submittedName>
        <fullName evidence="1">Uncharacterized protein</fullName>
    </submittedName>
</protein>
<dbReference type="Proteomes" id="UP001500635">
    <property type="component" value="Unassembled WGS sequence"/>
</dbReference>
<accession>A0ABP8JJI1</accession>
<evidence type="ECO:0000313" key="1">
    <source>
        <dbReference type="EMBL" id="GAA4391810.1"/>
    </source>
</evidence>
<name>A0ABP8JJI1_9ACTN</name>
<sequence>MSEPRPVSLQELGTAWWYYAEFSDGSRRSISYPELKRRYGIEPRQDMPVAPWEPPPRR</sequence>
<keyword evidence="2" id="KW-1185">Reference proteome</keyword>
<organism evidence="1 2">
    <name type="scientific">Tsukamurella soli</name>
    <dbReference type="NCBI Taxonomy" id="644556"/>
    <lineage>
        <taxon>Bacteria</taxon>
        <taxon>Bacillati</taxon>
        <taxon>Actinomycetota</taxon>
        <taxon>Actinomycetes</taxon>
        <taxon>Mycobacteriales</taxon>
        <taxon>Tsukamurellaceae</taxon>
        <taxon>Tsukamurella</taxon>
    </lineage>
</organism>
<gene>
    <name evidence="1" type="ORF">GCM10023147_21070</name>
</gene>